<dbReference type="EMBL" id="JAEPRD010000033">
    <property type="protein sequence ID" value="KAG2206022.1"/>
    <property type="molecule type" value="Genomic_DNA"/>
</dbReference>
<dbReference type="PROSITE" id="PS50003">
    <property type="entry name" value="PH_DOMAIN"/>
    <property type="match status" value="1"/>
</dbReference>
<accession>A0A8H7R923</accession>
<keyword evidence="3" id="KW-1185">Reference proteome</keyword>
<dbReference type="InterPro" id="IPR011993">
    <property type="entry name" value="PH-like_dom_sf"/>
</dbReference>
<dbReference type="Proteomes" id="UP000603453">
    <property type="component" value="Unassembled WGS sequence"/>
</dbReference>
<dbReference type="InterPro" id="IPR001849">
    <property type="entry name" value="PH_domain"/>
</dbReference>
<evidence type="ECO:0000313" key="2">
    <source>
        <dbReference type="EMBL" id="KAG2206022.1"/>
    </source>
</evidence>
<evidence type="ECO:0000313" key="3">
    <source>
        <dbReference type="Proteomes" id="UP000603453"/>
    </source>
</evidence>
<proteinExistence type="predicted"/>
<dbReference type="OrthoDB" id="2256349at2759"/>
<organism evidence="2 3">
    <name type="scientific">Mucor saturninus</name>
    <dbReference type="NCBI Taxonomy" id="64648"/>
    <lineage>
        <taxon>Eukaryota</taxon>
        <taxon>Fungi</taxon>
        <taxon>Fungi incertae sedis</taxon>
        <taxon>Mucoromycota</taxon>
        <taxon>Mucoromycotina</taxon>
        <taxon>Mucoromycetes</taxon>
        <taxon>Mucorales</taxon>
        <taxon>Mucorineae</taxon>
        <taxon>Mucoraceae</taxon>
        <taxon>Mucor</taxon>
    </lineage>
</organism>
<sequence>MDPVITNVKPTENQDGYFNSVDDQVTNLNQGNSAVVQAPTIEYSDEQVNIHPRSAHYTGPPEPVFQNCLAPQVVSPQQAVVPQQAAVPPIIRTRTSSGYSTYSNILITPDEVSRSNHGFHEGTLFCAIVSKAQIRFENAHPEDIFKDKKKLVWNKYNAVIACNGKLELYKSCQCKDLHLCLTQFRRQRPAYKLDLHPSPGNFLFTPKKYHTHSADCTSCFRLSLQSTVDYSWSLSTPNKIFYFQSANVRQSREWYRALYMALPLYSKSPLPTSIDLVLPQIPTTINMPLSNISEGDNRDGLRPSGWNRHTMGMCWQSPLNDLDWALIPSMSPADSEASYLIEPRLIEKTHELQMRLYIPPAQVPTFHVPPPPTTHFEGYVRDASRTRNMSKINPLLYVSMIDNYLFLYAIERTKAEKKGFSSWFHKRPQEVPSTPPPAYLLTPQNSIGMVNMCDFPQVRETRNENDQHMFHVGNTLLLEILGNPYGEWTNKHKLVKKTQIEHVKSGMVYVKDGTGKMNTFKQRLCVLTKDGDLCIFKNMSKRMMFRPIEKIIKLDEEDFFIYSGLDCCQYINGIPSFQNARLYNTDRMPVNPRPKDSCFVIKMGKKEKVFFAESKQAKEEWVSSICLLKK</sequence>
<gene>
    <name evidence="2" type="ORF">INT47_005340</name>
</gene>
<comment type="caution">
    <text evidence="2">The sequence shown here is derived from an EMBL/GenBank/DDBJ whole genome shotgun (WGS) entry which is preliminary data.</text>
</comment>
<evidence type="ECO:0000259" key="1">
    <source>
        <dbReference type="PROSITE" id="PS50003"/>
    </source>
</evidence>
<dbReference type="Pfam" id="PF00169">
    <property type="entry name" value="PH"/>
    <property type="match status" value="1"/>
</dbReference>
<reference evidence="2" key="1">
    <citation type="submission" date="2020-12" db="EMBL/GenBank/DDBJ databases">
        <title>Metabolic potential, ecology and presence of endohyphal bacteria is reflected in genomic diversity of Mucoromycotina.</title>
        <authorList>
            <person name="Muszewska A."/>
            <person name="Okrasinska A."/>
            <person name="Steczkiewicz K."/>
            <person name="Drgas O."/>
            <person name="Orlowska M."/>
            <person name="Perlinska-Lenart U."/>
            <person name="Aleksandrzak-Piekarczyk T."/>
            <person name="Szatraj K."/>
            <person name="Zielenkiewicz U."/>
            <person name="Pilsyk S."/>
            <person name="Malc E."/>
            <person name="Mieczkowski P."/>
            <person name="Kruszewska J.S."/>
            <person name="Biernat P."/>
            <person name="Pawlowska J."/>
        </authorList>
    </citation>
    <scope>NUCLEOTIDE SEQUENCE</scope>
    <source>
        <strain evidence="2">WA0000017839</strain>
    </source>
</reference>
<dbReference type="SUPFAM" id="SSF50729">
    <property type="entry name" value="PH domain-like"/>
    <property type="match status" value="2"/>
</dbReference>
<name>A0A8H7R923_9FUNG</name>
<dbReference type="Gene3D" id="2.30.29.30">
    <property type="entry name" value="Pleckstrin-homology domain (PH domain)/Phosphotyrosine-binding domain (PTB)"/>
    <property type="match status" value="1"/>
</dbReference>
<protein>
    <recommendedName>
        <fullName evidence="1">PH domain-containing protein</fullName>
    </recommendedName>
</protein>
<dbReference type="AlphaFoldDB" id="A0A8H7R923"/>
<feature type="domain" description="PH" evidence="1">
    <location>
        <begin position="501"/>
        <end position="630"/>
    </location>
</feature>
<dbReference type="SMART" id="SM00233">
    <property type="entry name" value="PH"/>
    <property type="match status" value="2"/>
</dbReference>